<proteinExistence type="predicted"/>
<name>A0AAE7RG81_9CAUD</name>
<sequence>MITILGDAKYTINQPVTERHRCCPCVRYLSGWLFKESYSVSSSGADCKSVA</sequence>
<organism evidence="1 2">
    <name type="scientific">Enterococcus phage MDA2</name>
    <dbReference type="NCBI Taxonomy" id="2816459"/>
    <lineage>
        <taxon>Viruses</taxon>
        <taxon>Duplodnaviria</taxon>
        <taxon>Heunggongvirae</taxon>
        <taxon>Uroviricota</taxon>
        <taxon>Caudoviricetes</taxon>
        <taxon>Herelleviridae</taxon>
        <taxon>Brockvirinae</taxon>
        <taxon>Kochikohdavirus</taxon>
        <taxon>Kochikohdavirus mda2</taxon>
    </lineage>
</organism>
<dbReference type="EMBL" id="MW633168">
    <property type="protein sequence ID" value="QVW28107.1"/>
    <property type="molecule type" value="Genomic_DNA"/>
</dbReference>
<accession>A0AAE7RG81</accession>
<evidence type="ECO:0000313" key="1">
    <source>
        <dbReference type="EMBL" id="QVW28107.1"/>
    </source>
</evidence>
<evidence type="ECO:0000313" key="2">
    <source>
        <dbReference type="Proteomes" id="UP000828118"/>
    </source>
</evidence>
<protein>
    <submittedName>
        <fullName evidence="1">Uncharacterized protein</fullName>
    </submittedName>
</protein>
<dbReference type="Proteomes" id="UP000828118">
    <property type="component" value="Segment"/>
</dbReference>
<reference evidence="1 2" key="1">
    <citation type="submission" date="2021-02" db="EMBL/GenBank/DDBJ databases">
        <title>Isolation and Efficacy of Vancomycin Resistant Enterococci-specific Bacteriophages in Wax Moth Larvae Model Galleria mellonella.</title>
        <authorList>
            <person name="El Haddad L."/>
            <person name="Harb C.P."/>
            <person name="Clark J.R."/>
            <person name="Terwilliger A.L."/>
            <person name="Chaftari C."/>
            <person name="Duna M."/>
            <person name="Youssef S."/>
            <person name="Stibich M."/>
            <person name="Maresso A."/>
            <person name="Chemaly R.F."/>
        </authorList>
    </citation>
    <scope>NUCLEOTIDE SEQUENCE [LARGE SCALE GENOMIC DNA]</scope>
</reference>
<keyword evidence="2" id="KW-1185">Reference proteome</keyword>